<dbReference type="Gene3D" id="3.90.930.60">
    <property type="match status" value="1"/>
</dbReference>
<keyword evidence="3" id="KW-0548">Nucleotidyltransferase</keyword>
<dbReference type="InterPro" id="IPR035985">
    <property type="entry name" value="Ubiquitin-activating_enz"/>
</dbReference>
<dbReference type="InterPro" id="IPR000594">
    <property type="entry name" value="ThiF_NAD_FAD-bd"/>
</dbReference>
<dbReference type="GO" id="GO:0016779">
    <property type="term" value="F:nucleotidyltransferase activity"/>
    <property type="evidence" value="ECO:0007669"/>
    <property type="project" value="UniProtKB-KW"/>
</dbReference>
<dbReference type="Gene3D" id="3.40.50.720">
    <property type="entry name" value="NAD(P)-binding Rossmann-like Domain"/>
    <property type="match status" value="1"/>
</dbReference>
<accession>A0A5B2XJY5</accession>
<organism evidence="3 4">
    <name type="scientific">Solihabitans fulvus</name>
    <dbReference type="NCBI Taxonomy" id="1892852"/>
    <lineage>
        <taxon>Bacteria</taxon>
        <taxon>Bacillati</taxon>
        <taxon>Actinomycetota</taxon>
        <taxon>Actinomycetes</taxon>
        <taxon>Pseudonocardiales</taxon>
        <taxon>Pseudonocardiaceae</taxon>
        <taxon>Solihabitans</taxon>
    </lineage>
</organism>
<evidence type="ECO:0000259" key="2">
    <source>
        <dbReference type="Pfam" id="PF00899"/>
    </source>
</evidence>
<reference evidence="3 4" key="1">
    <citation type="submission" date="2019-09" db="EMBL/GenBank/DDBJ databases">
        <title>Goodfellowia gen. nov., a new genus of the Pseudonocardineae related to Actinoalloteichus, containing Goodfellowia coeruleoviolacea gen. nov., comb. nov. gen. nov., comb. nov.</title>
        <authorList>
            <person name="Labeda D."/>
        </authorList>
    </citation>
    <scope>NUCLEOTIDE SEQUENCE [LARGE SCALE GENOMIC DNA]</scope>
    <source>
        <strain evidence="3 4">AN110305</strain>
    </source>
</reference>
<dbReference type="PANTHER" id="PTHR43267">
    <property type="entry name" value="TRNA THREONYLCARBAMOYLADENOSINE DEHYDRATASE"/>
    <property type="match status" value="1"/>
</dbReference>
<reference evidence="3 4" key="2">
    <citation type="submission" date="2019-09" db="EMBL/GenBank/DDBJ databases">
        <authorList>
            <person name="Jin C."/>
        </authorList>
    </citation>
    <scope>NUCLEOTIDE SEQUENCE [LARGE SCALE GENOMIC DNA]</scope>
    <source>
        <strain evidence="3 4">AN110305</strain>
    </source>
</reference>
<dbReference type="PANTHER" id="PTHR43267:SF1">
    <property type="entry name" value="TRNA THREONYLCARBAMOYLADENOSINE DEHYDRATASE"/>
    <property type="match status" value="1"/>
</dbReference>
<evidence type="ECO:0000256" key="1">
    <source>
        <dbReference type="SAM" id="MobiDB-lite"/>
    </source>
</evidence>
<dbReference type="GO" id="GO:0061504">
    <property type="term" value="P:cyclic threonylcarbamoyladenosine biosynthetic process"/>
    <property type="evidence" value="ECO:0007669"/>
    <property type="project" value="TreeGrafter"/>
</dbReference>
<dbReference type="Pfam" id="PF00899">
    <property type="entry name" value="ThiF"/>
    <property type="match status" value="1"/>
</dbReference>
<dbReference type="EMBL" id="VUOB01000017">
    <property type="protein sequence ID" value="KAA2263385.1"/>
    <property type="molecule type" value="Genomic_DNA"/>
</dbReference>
<dbReference type="Proteomes" id="UP000323454">
    <property type="component" value="Unassembled WGS sequence"/>
</dbReference>
<dbReference type="SUPFAM" id="SSF69572">
    <property type="entry name" value="Activating enzymes of the ubiquitin-like proteins"/>
    <property type="match status" value="1"/>
</dbReference>
<evidence type="ECO:0000313" key="3">
    <source>
        <dbReference type="EMBL" id="KAA2263385.1"/>
    </source>
</evidence>
<feature type="domain" description="THIF-type NAD/FAD binding fold" evidence="2">
    <location>
        <begin position="146"/>
        <end position="382"/>
    </location>
</feature>
<dbReference type="AlphaFoldDB" id="A0A5B2XJY5"/>
<dbReference type="OrthoDB" id="9204719at2"/>
<proteinExistence type="predicted"/>
<gene>
    <name evidence="3" type="ORF">F0L68_10150</name>
</gene>
<feature type="region of interest" description="Disordered" evidence="1">
    <location>
        <begin position="1"/>
        <end position="20"/>
    </location>
</feature>
<dbReference type="InterPro" id="IPR045886">
    <property type="entry name" value="ThiF/MoeB/HesA"/>
</dbReference>
<comment type="caution">
    <text evidence="3">The sequence shown here is derived from an EMBL/GenBank/DDBJ whole genome shotgun (WGS) entry which is preliminary data.</text>
</comment>
<keyword evidence="3" id="KW-0808">Transferase</keyword>
<dbReference type="GO" id="GO:0061503">
    <property type="term" value="F:tRNA threonylcarbamoyladenosine dehydratase"/>
    <property type="evidence" value="ECO:0007669"/>
    <property type="project" value="TreeGrafter"/>
</dbReference>
<feature type="compositionally biased region" description="Basic residues" evidence="1">
    <location>
        <begin position="1"/>
        <end position="10"/>
    </location>
</feature>
<evidence type="ECO:0000313" key="4">
    <source>
        <dbReference type="Proteomes" id="UP000323454"/>
    </source>
</evidence>
<sequence>MRRSVGRRMARTGPMARTGRTGRMLRPKIKQAHNPMRLSPTLIYLGGARRDGGAELTDDDEGTLWRLIQLMDGSRTEDAVVAELTWERPHLDPDRVREAIGALIESGFVEDAGAPAPANLSEAELDRYAGAADYFSWVDITPRASRYDLQSRLKSKHVTVCGMGGAGSAAAAALVAAGVGALHCVDFDRIEPSSLTRQLLFTEDDIGASKVEAVVARLSRMNSNVRVTGEELELTSSADLERLMRDTDVLVLCADQPHGVINTWASAASLATGTPWQAGLYAGPTLMSGLFVPGVDGCFDCLPTQARHFERRQGSPQIETAYPGQGHAVLAPTANLTGHVAALQVVNHLVGLTPTAVGRMFHLSLTDLSFSYFVEPRLDADCAVCGRRAVNQAAAGHA</sequence>
<keyword evidence="4" id="KW-1185">Reference proteome</keyword>
<name>A0A5B2XJY5_9PSEU</name>
<protein>
    <submittedName>
        <fullName evidence="3">ThiF family adenylyltransferase</fullName>
    </submittedName>
</protein>
<dbReference type="GO" id="GO:0008641">
    <property type="term" value="F:ubiquitin-like modifier activating enzyme activity"/>
    <property type="evidence" value="ECO:0007669"/>
    <property type="project" value="InterPro"/>
</dbReference>